<dbReference type="AlphaFoldDB" id="A0A0F9LWY3"/>
<name>A0A0F9LWY3_9ZZZZ</name>
<sequence length="238" mass="27696">MKKLKKKKIGNIDDNKPHYIRFAVIKKDINEDGNLNCEWKWIKLKHKSESVQDAKDFLNENIDEILLELVKRQETTNEILVLNTRVLFTFLKAQSGGVVPQIEGIEDIAGNKYTTKKFRVDNVKFSILNRSERIFTLEGSGIISEIELISSNSTVDNKNYKVRVVNDDSIAYNDSWEGFESRTMHEADMTAFDDTNTNKYVLLFQDICYEDSCYLEVYESYATFDYINVKYHEKIGIL</sequence>
<dbReference type="EMBL" id="LAZR01010094">
    <property type="protein sequence ID" value="KKM68855.1"/>
    <property type="molecule type" value="Genomic_DNA"/>
</dbReference>
<reference evidence="1" key="1">
    <citation type="journal article" date="2015" name="Nature">
        <title>Complex archaea that bridge the gap between prokaryotes and eukaryotes.</title>
        <authorList>
            <person name="Spang A."/>
            <person name="Saw J.H."/>
            <person name="Jorgensen S.L."/>
            <person name="Zaremba-Niedzwiedzka K."/>
            <person name="Martijn J."/>
            <person name="Lind A.E."/>
            <person name="van Eijk R."/>
            <person name="Schleper C."/>
            <person name="Guy L."/>
            <person name="Ettema T.J."/>
        </authorList>
    </citation>
    <scope>NUCLEOTIDE SEQUENCE</scope>
</reference>
<evidence type="ECO:0000313" key="1">
    <source>
        <dbReference type="EMBL" id="KKM68855.1"/>
    </source>
</evidence>
<organism evidence="1">
    <name type="scientific">marine sediment metagenome</name>
    <dbReference type="NCBI Taxonomy" id="412755"/>
    <lineage>
        <taxon>unclassified sequences</taxon>
        <taxon>metagenomes</taxon>
        <taxon>ecological metagenomes</taxon>
    </lineage>
</organism>
<comment type="caution">
    <text evidence="1">The sequence shown here is derived from an EMBL/GenBank/DDBJ whole genome shotgun (WGS) entry which is preliminary data.</text>
</comment>
<gene>
    <name evidence="1" type="ORF">LCGC14_1456690</name>
</gene>
<proteinExistence type="predicted"/>
<protein>
    <submittedName>
        <fullName evidence="1">Uncharacterized protein</fullName>
    </submittedName>
</protein>
<accession>A0A0F9LWY3</accession>